<gene>
    <name evidence="1" type="ORF">IAB27_02525</name>
</gene>
<protein>
    <submittedName>
        <fullName evidence="1">Thioredoxin family protein</fullName>
    </submittedName>
</protein>
<name>A0A9D0ZQF4_9FIRM</name>
<evidence type="ECO:0000313" key="2">
    <source>
        <dbReference type="Proteomes" id="UP000886786"/>
    </source>
</evidence>
<comment type="caution">
    <text evidence="1">The sequence shown here is derived from an EMBL/GenBank/DDBJ whole genome shotgun (WGS) entry which is preliminary data.</text>
</comment>
<proteinExistence type="predicted"/>
<organism evidence="1 2">
    <name type="scientific">Candidatus Coprosoma intestinipullorum</name>
    <dbReference type="NCBI Taxonomy" id="2840752"/>
    <lineage>
        <taxon>Bacteria</taxon>
        <taxon>Bacillati</taxon>
        <taxon>Bacillota</taxon>
        <taxon>Bacillota incertae sedis</taxon>
        <taxon>Candidatus Coprosoma</taxon>
    </lineage>
</organism>
<dbReference type="Proteomes" id="UP000886786">
    <property type="component" value="Unassembled WGS sequence"/>
</dbReference>
<reference evidence="1" key="1">
    <citation type="submission" date="2020-10" db="EMBL/GenBank/DDBJ databases">
        <authorList>
            <person name="Gilroy R."/>
        </authorList>
    </citation>
    <scope>NUCLEOTIDE SEQUENCE</scope>
    <source>
        <strain evidence="1">CHK147-3167</strain>
    </source>
</reference>
<accession>A0A9D0ZQF4</accession>
<dbReference type="PROSITE" id="PS51257">
    <property type="entry name" value="PROKAR_LIPOPROTEIN"/>
    <property type="match status" value="1"/>
</dbReference>
<dbReference type="Gene3D" id="3.40.30.10">
    <property type="entry name" value="Glutaredoxin"/>
    <property type="match status" value="1"/>
</dbReference>
<reference evidence="1" key="2">
    <citation type="journal article" date="2021" name="PeerJ">
        <title>Extensive microbial diversity within the chicken gut microbiome revealed by metagenomics and culture.</title>
        <authorList>
            <person name="Gilroy R."/>
            <person name="Ravi A."/>
            <person name="Getino M."/>
            <person name="Pursley I."/>
            <person name="Horton D.L."/>
            <person name="Alikhan N.F."/>
            <person name="Baker D."/>
            <person name="Gharbi K."/>
            <person name="Hall N."/>
            <person name="Watson M."/>
            <person name="Adriaenssens E.M."/>
            <person name="Foster-Nyarko E."/>
            <person name="Jarju S."/>
            <person name="Secka A."/>
            <person name="Antonio M."/>
            <person name="Oren A."/>
            <person name="Chaudhuri R.R."/>
            <person name="La Ragione R."/>
            <person name="Hildebrand F."/>
            <person name="Pallen M.J."/>
        </authorList>
    </citation>
    <scope>NUCLEOTIDE SEQUENCE</scope>
    <source>
        <strain evidence="1">CHK147-3167</strain>
    </source>
</reference>
<evidence type="ECO:0000313" key="1">
    <source>
        <dbReference type="EMBL" id="HIQ90489.1"/>
    </source>
</evidence>
<dbReference type="InterPro" id="IPR036249">
    <property type="entry name" value="Thioredoxin-like_sf"/>
</dbReference>
<dbReference type="AlphaFoldDB" id="A0A9D0ZQF4"/>
<dbReference type="SUPFAM" id="SSF52833">
    <property type="entry name" value="Thioredoxin-like"/>
    <property type="match status" value="1"/>
</dbReference>
<dbReference type="CDD" id="cd02947">
    <property type="entry name" value="TRX_family"/>
    <property type="match status" value="1"/>
</dbReference>
<dbReference type="InterPro" id="IPR046698">
    <property type="entry name" value="PedC-like"/>
</dbReference>
<dbReference type="EMBL" id="DVFV01000046">
    <property type="protein sequence ID" value="HIQ90489.1"/>
    <property type="molecule type" value="Genomic_DNA"/>
</dbReference>
<dbReference type="Pfam" id="PF20207">
    <property type="entry name" value="DUF6568"/>
    <property type="match status" value="1"/>
</dbReference>
<sequence length="135" mass="15421">MKKIFVLLIGISMLFLTGCGRTSYDEISYSELQGLIHNKESFPLVIASATCSACNSYRPTLEKFIEKYNVDVKYIDLDKLTDKEESDLMNEFPITGTPTTIFVKNGEEKDTYNRIVGNKKFSQTEDAYRENGYID</sequence>